<name>A0ABV1MTX3_9BACI</name>
<accession>A0ABV1MTX3</accession>
<dbReference type="Proteomes" id="UP001478862">
    <property type="component" value="Unassembled WGS sequence"/>
</dbReference>
<dbReference type="EMBL" id="JBEGDG010000005">
    <property type="protein sequence ID" value="MEQ6354693.1"/>
    <property type="molecule type" value="Genomic_DNA"/>
</dbReference>
<comment type="caution">
    <text evidence="1">The sequence shown here is derived from an EMBL/GenBank/DDBJ whole genome shotgun (WGS) entry which is preliminary data.</text>
</comment>
<protein>
    <submittedName>
        <fullName evidence="1">Uncharacterized protein</fullName>
    </submittedName>
</protein>
<keyword evidence="2" id="KW-1185">Reference proteome</keyword>
<evidence type="ECO:0000313" key="2">
    <source>
        <dbReference type="Proteomes" id="UP001478862"/>
    </source>
</evidence>
<gene>
    <name evidence="1" type="ORF">ABNX05_08705</name>
</gene>
<organism evidence="1 2">
    <name type="scientific">Lysinibacillus zambalensis</name>
    <dbReference type="NCBI Taxonomy" id="3160866"/>
    <lineage>
        <taxon>Bacteria</taxon>
        <taxon>Bacillati</taxon>
        <taxon>Bacillota</taxon>
        <taxon>Bacilli</taxon>
        <taxon>Bacillales</taxon>
        <taxon>Bacillaceae</taxon>
        <taxon>Lysinibacillus</taxon>
    </lineage>
</organism>
<sequence length="59" mass="6277">MRKRSANAAAATGVFCAKAKRQQHEGRHDVGHFRNATGRGALRLSSSISAGVWTPAEIS</sequence>
<evidence type="ECO:0000313" key="1">
    <source>
        <dbReference type="EMBL" id="MEQ6354693.1"/>
    </source>
</evidence>
<proteinExistence type="predicted"/>
<reference evidence="1 2" key="1">
    <citation type="submission" date="2024-06" db="EMBL/GenBank/DDBJ databases">
        <title>Lysinibacillus zambalefons sp. nov., a Novel Firmicute Isolated from the Poon Bato Zambales Hyperalkaline Spring.</title>
        <authorList>
            <person name="Aja J.A."/>
            <person name="Lazaro J.E.H."/>
            <person name="Llorin L.D."/>
            <person name="Lim K.R."/>
            <person name="Teodosio J."/>
            <person name="Dalisay D.S."/>
        </authorList>
    </citation>
    <scope>NUCLEOTIDE SEQUENCE [LARGE SCALE GENOMIC DNA]</scope>
    <source>
        <strain evidence="1 2">M3</strain>
    </source>
</reference>